<proteinExistence type="predicted"/>
<name>A0A4S4EW13_CAMSN</name>
<evidence type="ECO:0000313" key="2">
    <source>
        <dbReference type="EMBL" id="THG20842.1"/>
    </source>
</evidence>
<sequence length="353" mass="39500">MGKTMVKLAIKHLKDQYQCLSHGQRDGSSEEVLNDDSLETAVMQRMCPRYRRPFPIGSRQKPPLAGRPDTRNLSRGKKTLHEIRLHNYYKTISQPERKPEFGSRQGTGANDWPSKTVPKTRVASLTTKAVGTLVTGDDETNEGVELGQEKILAEEEMFKAFMAEQTFMVNKPTEKVLEEEKEAMVISCSQKQQKARPLALGKYCALDIETKVQEIQKEDALCTDFTYEEESKDVEPGKVTRNKAIIDSVQQVHSFRTYAMCMHINTSVLYAIFSVLVSSDPRSELKSIASQDAHTGARRHRTRSRACSSASSAAPNACVCRRGLMATNKHALATTTGRPNKAVPNALKYLYLL</sequence>
<protein>
    <submittedName>
        <fullName evidence="2">Uncharacterized protein</fullName>
    </submittedName>
</protein>
<dbReference type="Proteomes" id="UP000306102">
    <property type="component" value="Unassembled WGS sequence"/>
</dbReference>
<dbReference type="AlphaFoldDB" id="A0A4S4EW13"/>
<keyword evidence="3" id="KW-1185">Reference proteome</keyword>
<evidence type="ECO:0000313" key="3">
    <source>
        <dbReference type="Proteomes" id="UP000306102"/>
    </source>
</evidence>
<feature type="region of interest" description="Disordered" evidence="1">
    <location>
        <begin position="51"/>
        <end position="118"/>
    </location>
</feature>
<reference evidence="2 3" key="1">
    <citation type="journal article" date="2018" name="Proc. Natl. Acad. Sci. U.S.A.">
        <title>Draft genome sequence of Camellia sinensis var. sinensis provides insights into the evolution of the tea genome and tea quality.</title>
        <authorList>
            <person name="Wei C."/>
            <person name="Yang H."/>
            <person name="Wang S."/>
            <person name="Zhao J."/>
            <person name="Liu C."/>
            <person name="Gao L."/>
            <person name="Xia E."/>
            <person name="Lu Y."/>
            <person name="Tai Y."/>
            <person name="She G."/>
            <person name="Sun J."/>
            <person name="Cao H."/>
            <person name="Tong W."/>
            <person name="Gao Q."/>
            <person name="Li Y."/>
            <person name="Deng W."/>
            <person name="Jiang X."/>
            <person name="Wang W."/>
            <person name="Chen Q."/>
            <person name="Zhang S."/>
            <person name="Li H."/>
            <person name="Wu J."/>
            <person name="Wang P."/>
            <person name="Li P."/>
            <person name="Shi C."/>
            <person name="Zheng F."/>
            <person name="Jian J."/>
            <person name="Huang B."/>
            <person name="Shan D."/>
            <person name="Shi M."/>
            <person name="Fang C."/>
            <person name="Yue Y."/>
            <person name="Li F."/>
            <person name="Li D."/>
            <person name="Wei S."/>
            <person name="Han B."/>
            <person name="Jiang C."/>
            <person name="Yin Y."/>
            <person name="Xia T."/>
            <person name="Zhang Z."/>
            <person name="Bennetzen J.L."/>
            <person name="Zhao S."/>
            <person name="Wan X."/>
        </authorList>
    </citation>
    <scope>NUCLEOTIDE SEQUENCE [LARGE SCALE GENOMIC DNA]</scope>
    <source>
        <strain evidence="3">cv. Shuchazao</strain>
        <tissue evidence="2">Leaf</tissue>
    </source>
</reference>
<comment type="caution">
    <text evidence="2">The sequence shown here is derived from an EMBL/GenBank/DDBJ whole genome shotgun (WGS) entry which is preliminary data.</text>
</comment>
<dbReference type="STRING" id="542762.A0A4S4EW13"/>
<gene>
    <name evidence="2" type="ORF">TEA_016279</name>
</gene>
<evidence type="ECO:0000256" key="1">
    <source>
        <dbReference type="SAM" id="MobiDB-lite"/>
    </source>
</evidence>
<organism evidence="2 3">
    <name type="scientific">Camellia sinensis var. sinensis</name>
    <name type="common">China tea</name>
    <dbReference type="NCBI Taxonomy" id="542762"/>
    <lineage>
        <taxon>Eukaryota</taxon>
        <taxon>Viridiplantae</taxon>
        <taxon>Streptophyta</taxon>
        <taxon>Embryophyta</taxon>
        <taxon>Tracheophyta</taxon>
        <taxon>Spermatophyta</taxon>
        <taxon>Magnoliopsida</taxon>
        <taxon>eudicotyledons</taxon>
        <taxon>Gunneridae</taxon>
        <taxon>Pentapetalae</taxon>
        <taxon>asterids</taxon>
        <taxon>Ericales</taxon>
        <taxon>Theaceae</taxon>
        <taxon>Camellia</taxon>
    </lineage>
</organism>
<dbReference type="EMBL" id="SDRB02001724">
    <property type="protein sequence ID" value="THG20842.1"/>
    <property type="molecule type" value="Genomic_DNA"/>
</dbReference>
<accession>A0A4S4EW13</accession>